<dbReference type="InterPro" id="IPR013783">
    <property type="entry name" value="Ig-like_fold"/>
</dbReference>
<dbReference type="InterPro" id="IPR026444">
    <property type="entry name" value="Secre_tail"/>
</dbReference>
<evidence type="ECO:0000259" key="4">
    <source>
        <dbReference type="PROSITE" id="PS50853"/>
    </source>
</evidence>
<dbReference type="AlphaFoldDB" id="A0A3E1EWZ5"/>
<organism evidence="5 6">
    <name type="scientific">Brumimicrobium aurantiacum</name>
    <dbReference type="NCBI Taxonomy" id="1737063"/>
    <lineage>
        <taxon>Bacteria</taxon>
        <taxon>Pseudomonadati</taxon>
        <taxon>Bacteroidota</taxon>
        <taxon>Flavobacteriia</taxon>
        <taxon>Flavobacteriales</taxon>
        <taxon>Crocinitomicaceae</taxon>
        <taxon>Brumimicrobium</taxon>
    </lineage>
</organism>
<dbReference type="Gene3D" id="2.60.40.10">
    <property type="entry name" value="Immunoglobulins"/>
    <property type="match status" value="2"/>
</dbReference>
<dbReference type="Proteomes" id="UP000257127">
    <property type="component" value="Unassembled WGS sequence"/>
</dbReference>
<keyword evidence="1 3" id="KW-0732">Signal</keyword>
<dbReference type="RefSeq" id="WP_116880916.1">
    <property type="nucleotide sequence ID" value="NZ_QURB01000005.1"/>
</dbReference>
<comment type="caution">
    <text evidence="5">The sequence shown here is derived from an EMBL/GenBank/DDBJ whole genome shotgun (WGS) entry which is preliminary data.</text>
</comment>
<dbReference type="NCBIfam" id="TIGR04183">
    <property type="entry name" value="Por_Secre_tail"/>
    <property type="match status" value="1"/>
</dbReference>
<dbReference type="PANTHER" id="PTHR46708:SF2">
    <property type="entry name" value="FIBRONECTIN TYPE-III DOMAIN-CONTAINING PROTEIN"/>
    <property type="match status" value="1"/>
</dbReference>
<evidence type="ECO:0000313" key="5">
    <source>
        <dbReference type="EMBL" id="RFC54076.1"/>
    </source>
</evidence>
<dbReference type="PROSITE" id="PS50853">
    <property type="entry name" value="FN3"/>
    <property type="match status" value="2"/>
</dbReference>
<dbReference type="SMART" id="SM00060">
    <property type="entry name" value="FN3"/>
    <property type="match status" value="2"/>
</dbReference>
<feature type="signal peptide" evidence="3">
    <location>
        <begin position="1"/>
        <end position="23"/>
    </location>
</feature>
<dbReference type="Pfam" id="PF00041">
    <property type="entry name" value="fn3"/>
    <property type="match status" value="1"/>
</dbReference>
<dbReference type="SUPFAM" id="SSF49899">
    <property type="entry name" value="Concanavalin A-like lectins/glucanases"/>
    <property type="match status" value="1"/>
</dbReference>
<feature type="domain" description="Fibronectin type-III" evidence="4">
    <location>
        <begin position="177"/>
        <end position="266"/>
    </location>
</feature>
<evidence type="ECO:0000313" key="6">
    <source>
        <dbReference type="Proteomes" id="UP000257127"/>
    </source>
</evidence>
<dbReference type="PANTHER" id="PTHR46708">
    <property type="entry name" value="TENASCIN"/>
    <property type="match status" value="1"/>
</dbReference>
<evidence type="ECO:0000256" key="3">
    <source>
        <dbReference type="SAM" id="SignalP"/>
    </source>
</evidence>
<dbReference type="Pfam" id="PF18962">
    <property type="entry name" value="Por_Secre_tail"/>
    <property type="match status" value="1"/>
</dbReference>
<dbReference type="InterPro" id="IPR013320">
    <property type="entry name" value="ConA-like_dom_sf"/>
</dbReference>
<gene>
    <name evidence="5" type="ORF">DXU93_08785</name>
</gene>
<dbReference type="EMBL" id="QURB01000005">
    <property type="protein sequence ID" value="RFC54076.1"/>
    <property type="molecule type" value="Genomic_DNA"/>
</dbReference>
<protein>
    <submittedName>
        <fullName evidence="5">T9SS C-terminal target domain-containing protein</fullName>
    </submittedName>
</protein>
<accession>A0A3E1EWZ5</accession>
<dbReference type="CDD" id="cd00063">
    <property type="entry name" value="FN3"/>
    <property type="match status" value="2"/>
</dbReference>
<dbReference type="OrthoDB" id="1113525at2"/>
<dbReference type="GO" id="GO:0004553">
    <property type="term" value="F:hydrolase activity, hydrolyzing O-glycosyl compounds"/>
    <property type="evidence" value="ECO:0007669"/>
    <property type="project" value="UniProtKB-ARBA"/>
</dbReference>
<dbReference type="Pfam" id="PF20009">
    <property type="entry name" value="GEVED"/>
    <property type="match status" value="2"/>
</dbReference>
<feature type="chain" id="PRO_5017541858" evidence="3">
    <location>
        <begin position="24"/>
        <end position="928"/>
    </location>
</feature>
<keyword evidence="2" id="KW-0677">Repeat</keyword>
<dbReference type="InterPro" id="IPR036116">
    <property type="entry name" value="FN3_sf"/>
</dbReference>
<dbReference type="SUPFAM" id="SSF49265">
    <property type="entry name" value="Fibronectin type III"/>
    <property type="match status" value="2"/>
</dbReference>
<dbReference type="InterPro" id="IPR050991">
    <property type="entry name" value="ECM_Regulatory_Proteins"/>
</dbReference>
<feature type="domain" description="Fibronectin type-III" evidence="4">
    <location>
        <begin position="416"/>
        <end position="505"/>
    </location>
</feature>
<proteinExistence type="predicted"/>
<evidence type="ECO:0000256" key="2">
    <source>
        <dbReference type="ARBA" id="ARBA00022737"/>
    </source>
</evidence>
<name>A0A3E1EWZ5_9FLAO</name>
<evidence type="ECO:0000256" key="1">
    <source>
        <dbReference type="ARBA" id="ARBA00022729"/>
    </source>
</evidence>
<reference evidence="5 6" key="1">
    <citation type="submission" date="2018-08" db="EMBL/GenBank/DDBJ databases">
        <title>The draft genome squence of Brumimicrobium sp. N62.</title>
        <authorList>
            <person name="Du Z.-J."/>
            <person name="Luo H.-R."/>
        </authorList>
    </citation>
    <scope>NUCLEOTIDE SEQUENCE [LARGE SCALE GENOMIC DNA]</scope>
    <source>
        <strain evidence="5 6">N62</strain>
    </source>
</reference>
<keyword evidence="6" id="KW-1185">Reference proteome</keyword>
<dbReference type="InterPro" id="IPR045474">
    <property type="entry name" value="GEVED"/>
</dbReference>
<dbReference type="GO" id="GO:0005975">
    <property type="term" value="P:carbohydrate metabolic process"/>
    <property type="evidence" value="ECO:0007669"/>
    <property type="project" value="UniProtKB-ARBA"/>
</dbReference>
<sequence>MKRKFFKGLLLMGAFALSSNLNAQSYCDFTITSSNPQHINSFATTGAVSDINNTGSGAGSTTAGYSDFTSTVLQSYEMQTVDFTIEANNTSTYGVSIFIDWNNDFTFDSAEKVYGSSGYVSFPLSNSFTVPAGTALGQYRMRVVADYLGGNPDACSGSSAEAEDYTIEIVNIPSCLPPQNIYTSNLTSTSAEIGWTEVNTATTWNVEYGAAGFTPGNGTLVNGVTSNPYTFTISPLSEYDFYVQSDCGGGDLSAWSGPYSFSNQYCDFTITSGSPQHINSFTTTGGVQDISNLNSGAGTTAAGYSDFTSIVLQAYETQIIDFTIEASNTSTYGTSIYVDYDNDFNFSSAEKVYTSSGYTSMPTSGSFMIPFGTTTGQYRMRVVSDYFGSNPGACSGSSAEAEDYTLDIVTSPSCLPPIEIDTVSVGTNSVELEWNELNGATNWVIEYGLSGFVPGNGTEVVASTNPFTVTGLNPSIEYEFYVRTDCGAGDSSDWRGPISQYTDCGIAVAPFYEGFNNAVQPQCWENLSSDPSSSSNNSWNFNDQGDYGAANNGRLAGEFTKVDGNSPYADSVMLITPQIDISQLANPYLSFEWFSNNIENPGDNVPLIIEVFDGTNWNHIDTLKGDDPEWRFVNYDLNAFANNIIQVRFMVNKSVTINYSWYNDILLDNVRVDDCIDLGGVDGVFDVCRFDNTVNLNDNIIVKPTGSGNWSFPDHPEYLNQDSVLSVSSLSEGGYDLYYVERNVCYDTTFATINIYNESRAGQGGVIEVCQNEPINLYGVLSGNVDLGGEWYDYQGTLVGSQAIAANIPGSYNYEYIADNGVCPADTAVVEVSVRPDCDFLSIEGEMFADVSVYPNPASSVLNIVNPSNTSELKIEMLDMNGRVVMVEDKALNNASEATLTINHLENGVYTLRVYNNEGYKTFKVVKQ</sequence>
<dbReference type="InterPro" id="IPR003961">
    <property type="entry name" value="FN3_dom"/>
</dbReference>